<evidence type="ECO:0000313" key="13">
    <source>
        <dbReference type="Proteomes" id="UP000002274"/>
    </source>
</evidence>
<dbReference type="PANTHER" id="PTHR11954">
    <property type="entry name" value="D-DOPACHROME DECARBOXYLASE"/>
    <property type="match status" value="1"/>
</dbReference>
<evidence type="ECO:0000256" key="8">
    <source>
        <dbReference type="ARBA" id="ARBA00039086"/>
    </source>
</evidence>
<dbReference type="BioCyc" id="PMAR59922:G1G80-1532-MONOMER"/>
<evidence type="ECO:0000256" key="5">
    <source>
        <dbReference type="ARBA" id="ARBA00036735"/>
    </source>
</evidence>
<sequence>MPLINIQASVPAVADASSLLQELSSKLAELLGKPEKYVMTSLQCGVPMTFSGNTEPTCYVEVKSIGALDGSRTQEVSELVCSHIEQNLGIPADRTYIGFEDVPARLWGWNGSTFG</sequence>
<dbReference type="EC" id="5.3.3.12" evidence="7"/>
<gene>
    <name evidence="12" type="ordered locus">P9303_17651</name>
</gene>
<comment type="catalytic activity">
    <reaction evidence="6">
        <text>L-dopachrome = 5,6-dihydroxyindole-2-carboxylate</text>
        <dbReference type="Rhea" id="RHEA:13041"/>
        <dbReference type="ChEBI" id="CHEBI:16875"/>
        <dbReference type="ChEBI" id="CHEBI:57509"/>
        <dbReference type="EC" id="5.3.3.12"/>
    </reaction>
</comment>
<dbReference type="GO" id="GO:0005125">
    <property type="term" value="F:cytokine activity"/>
    <property type="evidence" value="ECO:0007669"/>
    <property type="project" value="UniProtKB-KW"/>
</dbReference>
<keyword evidence="3" id="KW-0964">Secreted</keyword>
<comment type="subcellular location">
    <subcellularLocation>
        <location evidence="1">Secreted</location>
    </subcellularLocation>
</comment>
<dbReference type="GO" id="GO:0050178">
    <property type="term" value="F:phenylpyruvate tautomerase activity"/>
    <property type="evidence" value="ECO:0007669"/>
    <property type="project" value="UniProtKB-EC"/>
</dbReference>
<dbReference type="InterPro" id="IPR014347">
    <property type="entry name" value="Tautomerase/MIF_sf"/>
</dbReference>
<dbReference type="GO" id="GO:0005615">
    <property type="term" value="C:extracellular space"/>
    <property type="evidence" value="ECO:0007669"/>
    <property type="project" value="UniProtKB-KW"/>
</dbReference>
<evidence type="ECO:0000256" key="6">
    <source>
        <dbReference type="ARBA" id="ARBA00036823"/>
    </source>
</evidence>
<dbReference type="RefSeq" id="WP_011826394.1">
    <property type="nucleotide sequence ID" value="NC_008820.1"/>
</dbReference>
<reference evidence="12 13" key="1">
    <citation type="journal article" date="2007" name="PLoS Genet.">
        <title>Patterns and implications of gene gain and loss in the evolution of Prochlorococcus.</title>
        <authorList>
            <person name="Kettler G.C."/>
            <person name="Martiny A.C."/>
            <person name="Huang K."/>
            <person name="Zucker J."/>
            <person name="Coleman M.L."/>
            <person name="Rodrigue S."/>
            <person name="Chen F."/>
            <person name="Lapidus A."/>
            <person name="Ferriera S."/>
            <person name="Johnson J."/>
            <person name="Steglich C."/>
            <person name="Church G.M."/>
            <person name="Richardson P."/>
            <person name="Chisholm S.W."/>
        </authorList>
    </citation>
    <scope>NUCLEOTIDE SEQUENCE [LARGE SCALE GENOMIC DNA]</scope>
    <source>
        <strain evidence="12 13">MIT 9303</strain>
    </source>
</reference>
<dbReference type="Gene3D" id="3.30.429.10">
    <property type="entry name" value="Macrophage Migration Inhibitory Factor"/>
    <property type="match status" value="1"/>
</dbReference>
<evidence type="ECO:0000256" key="4">
    <source>
        <dbReference type="ARBA" id="ARBA00023235"/>
    </source>
</evidence>
<dbReference type="AlphaFoldDB" id="A2CAJ7"/>
<evidence type="ECO:0000313" key="12">
    <source>
        <dbReference type="EMBL" id="ABM78507.1"/>
    </source>
</evidence>
<dbReference type="KEGG" id="pmf:P9303_17651"/>
<organism evidence="12 13">
    <name type="scientific">Prochlorococcus marinus (strain MIT 9303)</name>
    <dbReference type="NCBI Taxonomy" id="59922"/>
    <lineage>
        <taxon>Bacteria</taxon>
        <taxon>Bacillati</taxon>
        <taxon>Cyanobacteriota</taxon>
        <taxon>Cyanophyceae</taxon>
        <taxon>Synechococcales</taxon>
        <taxon>Prochlorococcaceae</taxon>
        <taxon>Prochlorococcus</taxon>
    </lineage>
</organism>
<comment type="catalytic activity">
    <reaction evidence="5">
        <text>3-phenylpyruvate = enol-phenylpyruvate</text>
        <dbReference type="Rhea" id="RHEA:17097"/>
        <dbReference type="ChEBI" id="CHEBI:16815"/>
        <dbReference type="ChEBI" id="CHEBI:18005"/>
        <dbReference type="EC" id="5.3.2.1"/>
    </reaction>
</comment>
<dbReference type="Pfam" id="PF01187">
    <property type="entry name" value="MIF"/>
    <property type="match status" value="1"/>
</dbReference>
<dbReference type="HOGENOM" id="CLU_129906_4_1_3"/>
<dbReference type="InterPro" id="IPR001398">
    <property type="entry name" value="Macrophage_inhib_fac"/>
</dbReference>
<evidence type="ECO:0000256" key="2">
    <source>
        <dbReference type="ARBA" id="ARBA00022514"/>
    </source>
</evidence>
<evidence type="ECO:0000256" key="7">
    <source>
        <dbReference type="ARBA" id="ARBA00038932"/>
    </source>
</evidence>
<evidence type="ECO:0000256" key="1">
    <source>
        <dbReference type="ARBA" id="ARBA00004613"/>
    </source>
</evidence>
<keyword evidence="4" id="KW-0413">Isomerase</keyword>
<evidence type="ECO:0000256" key="9">
    <source>
        <dbReference type="ARBA" id="ARBA00041631"/>
    </source>
</evidence>
<keyword evidence="2" id="KW-0202">Cytokine</keyword>
<evidence type="ECO:0000256" key="11">
    <source>
        <dbReference type="ARBA" id="ARBA00042730"/>
    </source>
</evidence>
<evidence type="ECO:0000256" key="3">
    <source>
        <dbReference type="ARBA" id="ARBA00022525"/>
    </source>
</evidence>
<proteinExistence type="predicted"/>
<protein>
    <recommendedName>
        <fullName evidence="11">L-dopachrome isomerase</fullName>
        <ecNumber evidence="8">5.3.2.1</ecNumber>
        <ecNumber evidence="7">5.3.3.12</ecNumber>
    </recommendedName>
    <alternativeName>
        <fullName evidence="9">L-dopachrome tautomerase</fullName>
    </alternativeName>
    <alternativeName>
        <fullName evidence="10">Phenylpyruvate tautomerase</fullName>
    </alternativeName>
</protein>
<evidence type="ECO:0000256" key="10">
    <source>
        <dbReference type="ARBA" id="ARBA00041912"/>
    </source>
</evidence>
<name>A2CAJ7_PROM3</name>
<dbReference type="SUPFAM" id="SSF55331">
    <property type="entry name" value="Tautomerase/MIF"/>
    <property type="match status" value="1"/>
</dbReference>
<dbReference type="Proteomes" id="UP000002274">
    <property type="component" value="Chromosome"/>
</dbReference>
<dbReference type="STRING" id="59922.P9303_17651"/>
<accession>A2CAJ7</accession>
<dbReference type="PANTHER" id="PTHR11954:SF6">
    <property type="entry name" value="MACROPHAGE MIGRATION INHIBITORY FACTOR"/>
    <property type="match status" value="1"/>
</dbReference>
<dbReference type="EMBL" id="CP000554">
    <property type="protein sequence ID" value="ABM78507.1"/>
    <property type="molecule type" value="Genomic_DNA"/>
</dbReference>
<dbReference type="EC" id="5.3.2.1" evidence="8"/>
<dbReference type="GO" id="GO:0004167">
    <property type="term" value="F:dopachrome isomerase activity"/>
    <property type="evidence" value="ECO:0007669"/>
    <property type="project" value="UniProtKB-EC"/>
</dbReference>